<keyword evidence="2" id="KW-1003">Cell membrane</keyword>
<dbReference type="GeneTree" id="ENSGT00940000166039"/>
<dbReference type="InterPro" id="IPR006202">
    <property type="entry name" value="Neur_chan_lig-bd"/>
</dbReference>
<dbReference type="InterPro" id="IPR006029">
    <property type="entry name" value="Neurotrans-gated_channel_TM"/>
</dbReference>
<keyword evidence="1 14" id="KW-0813">Transport</keyword>
<evidence type="ECO:0000256" key="4">
    <source>
        <dbReference type="ARBA" id="ARBA00022989"/>
    </source>
</evidence>
<feature type="transmembrane region" description="Helical" evidence="14">
    <location>
        <begin position="274"/>
        <end position="297"/>
    </location>
</feature>
<organism evidence="17 18">
    <name type="scientific">Ciona savignyi</name>
    <name type="common">Pacific transparent sea squirt</name>
    <dbReference type="NCBI Taxonomy" id="51511"/>
    <lineage>
        <taxon>Eukaryota</taxon>
        <taxon>Metazoa</taxon>
        <taxon>Chordata</taxon>
        <taxon>Tunicata</taxon>
        <taxon>Ascidiacea</taxon>
        <taxon>Phlebobranchia</taxon>
        <taxon>Cionidae</taxon>
        <taxon>Ciona</taxon>
    </lineage>
</organism>
<dbReference type="FunFam" id="2.70.170.10:FF:000028">
    <property type="entry name" value="AcetylCholine Receptor"/>
    <property type="match status" value="1"/>
</dbReference>
<dbReference type="Gene3D" id="2.70.170.10">
    <property type="entry name" value="Neurotransmitter-gated ion-channel ligand-binding domain"/>
    <property type="match status" value="2"/>
</dbReference>
<evidence type="ECO:0000313" key="18">
    <source>
        <dbReference type="Proteomes" id="UP000007875"/>
    </source>
</evidence>
<dbReference type="GO" id="GO:0045211">
    <property type="term" value="C:postsynaptic membrane"/>
    <property type="evidence" value="ECO:0007669"/>
    <property type="project" value="InterPro"/>
</dbReference>
<feature type="transmembrane region" description="Helical" evidence="14">
    <location>
        <begin position="209"/>
        <end position="232"/>
    </location>
</feature>
<dbReference type="SUPFAM" id="SSF90112">
    <property type="entry name" value="Neurotransmitter-gated ion-channel transmembrane pore"/>
    <property type="match status" value="1"/>
</dbReference>
<evidence type="ECO:0000256" key="13">
    <source>
        <dbReference type="ARBA" id="ARBA00034099"/>
    </source>
</evidence>
<sequence>AKSRYELSYDLSVGYDNKVRPSDSYNKSVKVVFKLFFNQLLDVNEVNQKMETKFWVYHKWIDPRLTWNPDNYEGLEYMYLPITNIWLPEFVLYNNADGDFAVSQSVKAKVDYKGTVEWKPPAIFKTFCEIMVAQFPFDTQNCTMKIGPWSHGQDLLDMVNSDWDLPEMKMYEESGEWLVLKTGCWKHYIKYDCPYVDMTYYFILQRRPLYLVVNILFPTMLFSYLTCAVFYLPSDAGEKMTLSISLLLSLIVFLLVIVEAIPSTANGVPLLCQYILFTMILVCLSIMITVGVLNVHYRGPATHVMSKRMKKIFMVWLPKFIFSSTMKRLDPYKDDKILSSEPPKPYNEISGMWIWLSSTKHAGTYTNLSGRIPQPERPHLIGSDVKSAIDGVKYVSECYRDQRDSQQKEDEWKYVAMVLDHFLLYIFILACVVGTVGIFGKRLAVREVMLRRIILAVALMSFVAAKSPYDLTYITNPLQNEVNQKIETKFWVYHKWIDPRLTWNPDDYQGVKYMYLPVTNIWLPEFVLYNK</sequence>
<dbReference type="InParanoid" id="H2ZA05"/>
<evidence type="ECO:0000256" key="10">
    <source>
        <dbReference type="ARBA" id="ARBA00023180"/>
    </source>
</evidence>
<evidence type="ECO:0000256" key="6">
    <source>
        <dbReference type="ARBA" id="ARBA00023065"/>
    </source>
</evidence>
<keyword evidence="10" id="KW-0325">Glycoprotein</keyword>
<reference evidence="17" key="2">
    <citation type="submission" date="2025-08" db="UniProtKB">
        <authorList>
            <consortium name="Ensembl"/>
        </authorList>
    </citation>
    <scope>IDENTIFICATION</scope>
</reference>
<evidence type="ECO:0000256" key="5">
    <source>
        <dbReference type="ARBA" id="ARBA00023018"/>
    </source>
</evidence>
<dbReference type="PRINTS" id="PR00254">
    <property type="entry name" value="NICOTINICR"/>
</dbReference>
<evidence type="ECO:0000256" key="11">
    <source>
        <dbReference type="ARBA" id="ARBA00023286"/>
    </source>
</evidence>
<dbReference type="Gene3D" id="1.20.58.390">
    <property type="entry name" value="Neurotransmitter-gated ion-channel transmembrane domain"/>
    <property type="match status" value="2"/>
</dbReference>
<dbReference type="GO" id="GO:0004888">
    <property type="term" value="F:transmembrane signaling receptor activity"/>
    <property type="evidence" value="ECO:0007669"/>
    <property type="project" value="InterPro"/>
</dbReference>
<evidence type="ECO:0000256" key="9">
    <source>
        <dbReference type="ARBA" id="ARBA00023170"/>
    </source>
</evidence>
<dbReference type="Ensembl" id="ENSCSAVT00000014585.1">
    <property type="protein sequence ID" value="ENSCSAVP00000014420.1"/>
    <property type="gene ID" value="ENSCSAVG00000008444.1"/>
</dbReference>
<dbReference type="PROSITE" id="PS00236">
    <property type="entry name" value="NEUROTR_ION_CHANNEL"/>
    <property type="match status" value="1"/>
</dbReference>
<evidence type="ECO:0000256" key="14">
    <source>
        <dbReference type="RuleBase" id="RU000687"/>
    </source>
</evidence>
<dbReference type="AlphaFoldDB" id="H2ZA05"/>
<keyword evidence="6 14" id="KW-0406">Ion transport</keyword>
<accession>H2ZA05</accession>
<name>H2ZA05_CIOSA</name>
<dbReference type="STRING" id="51511.ENSCSAVP00000014420"/>
<dbReference type="PRINTS" id="PR00252">
    <property type="entry name" value="NRIONCHANNEL"/>
</dbReference>
<dbReference type="Pfam" id="PF02931">
    <property type="entry name" value="Neur_chan_LBD"/>
    <property type="match status" value="2"/>
</dbReference>
<dbReference type="SUPFAM" id="SSF63712">
    <property type="entry name" value="Nicotinic receptor ligand binding domain-like"/>
    <property type="match status" value="2"/>
</dbReference>
<dbReference type="eggNOG" id="KOG3645">
    <property type="taxonomic scope" value="Eukaryota"/>
</dbReference>
<dbReference type="GO" id="GO:0022848">
    <property type="term" value="F:acetylcholine-gated monoatomic cation-selective channel activity"/>
    <property type="evidence" value="ECO:0007669"/>
    <property type="project" value="InterPro"/>
</dbReference>
<keyword evidence="11" id="KW-1071">Ligand-gated ion channel</keyword>
<dbReference type="PANTHER" id="PTHR18945">
    <property type="entry name" value="NEUROTRANSMITTER GATED ION CHANNEL"/>
    <property type="match status" value="1"/>
</dbReference>
<evidence type="ECO:0000259" key="16">
    <source>
        <dbReference type="Pfam" id="PF02932"/>
    </source>
</evidence>
<evidence type="ECO:0000256" key="1">
    <source>
        <dbReference type="ARBA" id="ARBA00022448"/>
    </source>
</evidence>
<evidence type="ECO:0000256" key="7">
    <source>
        <dbReference type="ARBA" id="ARBA00023136"/>
    </source>
</evidence>
<keyword evidence="18" id="KW-1185">Reference proteome</keyword>
<reference evidence="18" key="1">
    <citation type="submission" date="2003-08" db="EMBL/GenBank/DDBJ databases">
        <authorList>
            <person name="Birren B."/>
            <person name="Nusbaum C."/>
            <person name="Abebe A."/>
            <person name="Abouelleil A."/>
            <person name="Adekoya E."/>
            <person name="Ait-zahra M."/>
            <person name="Allen N."/>
            <person name="Allen T."/>
            <person name="An P."/>
            <person name="Anderson M."/>
            <person name="Anderson S."/>
            <person name="Arachchi H."/>
            <person name="Armbruster J."/>
            <person name="Bachantsang P."/>
            <person name="Baldwin J."/>
            <person name="Barry A."/>
            <person name="Bayul T."/>
            <person name="Blitshsteyn B."/>
            <person name="Bloom T."/>
            <person name="Blye J."/>
            <person name="Boguslavskiy L."/>
            <person name="Borowsky M."/>
            <person name="Boukhgalter B."/>
            <person name="Brunache A."/>
            <person name="Butler J."/>
            <person name="Calixte N."/>
            <person name="Calvo S."/>
            <person name="Camarata J."/>
            <person name="Campo K."/>
            <person name="Chang J."/>
            <person name="Cheshatsang Y."/>
            <person name="Citroen M."/>
            <person name="Collymore A."/>
            <person name="Considine T."/>
            <person name="Cook A."/>
            <person name="Cooke P."/>
            <person name="Corum B."/>
            <person name="Cuomo C."/>
            <person name="David R."/>
            <person name="Dawoe T."/>
            <person name="Degray S."/>
            <person name="Dodge S."/>
            <person name="Dooley K."/>
            <person name="Dorje P."/>
            <person name="Dorjee K."/>
            <person name="Dorris L."/>
            <person name="Duffey N."/>
            <person name="Dupes A."/>
            <person name="Elkins T."/>
            <person name="Engels R."/>
            <person name="Erickson J."/>
            <person name="Farina A."/>
            <person name="Faro S."/>
            <person name="Ferreira P."/>
            <person name="Fischer H."/>
            <person name="Fitzgerald M."/>
            <person name="Foley K."/>
            <person name="Gage D."/>
            <person name="Galagan J."/>
            <person name="Gearin G."/>
            <person name="Gnerre S."/>
            <person name="Gnirke A."/>
            <person name="Goyette A."/>
            <person name="Graham J."/>
            <person name="Grandbois E."/>
            <person name="Gyaltsen K."/>
            <person name="Hafez N."/>
            <person name="Hagopian D."/>
            <person name="Hagos B."/>
            <person name="Hall J."/>
            <person name="Hatcher B."/>
            <person name="Heller A."/>
            <person name="Higgins H."/>
            <person name="Honan T."/>
            <person name="Horn A."/>
            <person name="Houde N."/>
            <person name="Hughes L."/>
            <person name="Hulme W."/>
            <person name="Husby E."/>
            <person name="Iliev I."/>
            <person name="Jaffe D."/>
            <person name="Jones C."/>
            <person name="Kamal M."/>
            <person name="Kamat A."/>
            <person name="Kamvysselis M."/>
            <person name="Karlsson E."/>
            <person name="Kells C."/>
            <person name="Kieu A."/>
            <person name="Kisner P."/>
            <person name="Kodira C."/>
            <person name="Kulbokas E."/>
            <person name="Labutti K."/>
            <person name="Lama D."/>
            <person name="Landers T."/>
            <person name="Leger J."/>
            <person name="Levine S."/>
            <person name="Lewis D."/>
            <person name="Lewis T."/>
            <person name="Lindblad-toh K."/>
            <person name="Liu X."/>
            <person name="Lokyitsang T."/>
            <person name="Lokyitsang Y."/>
            <person name="Lucien O."/>
            <person name="Lui A."/>
            <person name="Ma L.J."/>
            <person name="Mabbitt R."/>
            <person name="Macdonald J."/>
            <person name="Maclean C."/>
            <person name="Major J."/>
            <person name="Manning J."/>
            <person name="Marabella R."/>
            <person name="Maru K."/>
            <person name="Matthews C."/>
            <person name="Mauceli E."/>
            <person name="Mccarthy M."/>
            <person name="Mcdonough S."/>
            <person name="Mcghee T."/>
            <person name="Meldrim J."/>
            <person name="Meneus L."/>
            <person name="Mesirov J."/>
            <person name="Mihalev A."/>
            <person name="Mihova T."/>
            <person name="Mikkelsen T."/>
            <person name="Mlenga V."/>
            <person name="Moru K."/>
            <person name="Mozes J."/>
            <person name="Mulrain L."/>
            <person name="Munson G."/>
            <person name="Naylor J."/>
            <person name="Newes C."/>
            <person name="Nguyen C."/>
            <person name="Nguyen N."/>
            <person name="Nguyen T."/>
            <person name="Nicol R."/>
            <person name="Nielsen C."/>
            <person name="Nizzari M."/>
            <person name="Norbu C."/>
            <person name="Norbu N."/>
            <person name="O'donnell P."/>
            <person name="Okoawo O."/>
            <person name="O'leary S."/>
            <person name="Omotosho B."/>
            <person name="O'neill K."/>
            <person name="Osman S."/>
            <person name="Parker S."/>
            <person name="Perrin D."/>
            <person name="Phunkhang P."/>
            <person name="Piqani B."/>
            <person name="Purcell S."/>
            <person name="Rachupka T."/>
            <person name="Ramasamy U."/>
            <person name="Rameau R."/>
            <person name="Ray V."/>
            <person name="Raymond C."/>
            <person name="Retta R."/>
            <person name="Richardson S."/>
            <person name="Rise C."/>
            <person name="Rodriguez J."/>
            <person name="Rogers J."/>
            <person name="Rogov P."/>
            <person name="Rutman M."/>
            <person name="Schupbach R."/>
            <person name="Seaman C."/>
            <person name="Settipalli S."/>
            <person name="Sharpe T."/>
            <person name="Sheridan J."/>
            <person name="Sherpa N."/>
            <person name="Shi J."/>
            <person name="Smirnov S."/>
            <person name="Smith C."/>
            <person name="Sougnez C."/>
            <person name="Spencer B."/>
            <person name="Stalker J."/>
            <person name="Stange-thomann N."/>
            <person name="Stavropoulos S."/>
            <person name="Stetson K."/>
            <person name="Stone C."/>
            <person name="Stone S."/>
            <person name="Stubbs M."/>
            <person name="Talamas J."/>
            <person name="Tchuinga P."/>
            <person name="Tenzing P."/>
            <person name="Tesfaye S."/>
            <person name="Theodore J."/>
            <person name="Thoulutsang Y."/>
            <person name="Topham K."/>
            <person name="Towey S."/>
            <person name="Tsamla T."/>
            <person name="Tsomo N."/>
            <person name="Vallee D."/>
            <person name="Vassiliev H."/>
            <person name="Venkataraman V."/>
            <person name="Vinson J."/>
            <person name="Vo A."/>
            <person name="Wade C."/>
            <person name="Wang S."/>
            <person name="Wangchuk T."/>
            <person name="Wangdi T."/>
            <person name="Whittaker C."/>
            <person name="Wilkinson J."/>
            <person name="Wu Y."/>
            <person name="Wyman D."/>
            <person name="Yadav S."/>
            <person name="Yang S."/>
            <person name="Yang X."/>
            <person name="Yeager S."/>
            <person name="Yee E."/>
            <person name="Young G."/>
            <person name="Zainoun J."/>
            <person name="Zembeck L."/>
            <person name="Zimmer A."/>
            <person name="Zody M."/>
            <person name="Lander E."/>
        </authorList>
    </citation>
    <scope>NUCLEOTIDE SEQUENCE [LARGE SCALE GENOMIC DNA]</scope>
</reference>
<dbReference type="InterPro" id="IPR002394">
    <property type="entry name" value="Nicotinic_acetylcholine_rcpt"/>
</dbReference>
<dbReference type="CDD" id="cd18997">
    <property type="entry name" value="LGIC_ECD_nAChR"/>
    <property type="match status" value="1"/>
</dbReference>
<dbReference type="InterPro" id="IPR038050">
    <property type="entry name" value="Neuro_actylchol_rec"/>
</dbReference>
<evidence type="ECO:0000313" key="17">
    <source>
        <dbReference type="Ensembl" id="ENSCSAVP00000014420.1"/>
    </source>
</evidence>
<proteinExistence type="inferred from homology"/>
<evidence type="ECO:0000256" key="8">
    <source>
        <dbReference type="ARBA" id="ARBA00023157"/>
    </source>
</evidence>
<reference evidence="17" key="3">
    <citation type="submission" date="2025-09" db="UniProtKB">
        <authorList>
            <consortium name="Ensembl"/>
        </authorList>
    </citation>
    <scope>IDENTIFICATION</scope>
</reference>
<comment type="subcellular location">
    <subcellularLocation>
        <location evidence="13">Synaptic cell membrane</location>
        <topology evidence="13">Multi-pass membrane protein</topology>
    </subcellularLocation>
</comment>
<feature type="transmembrane region" description="Helical" evidence="14">
    <location>
        <begin position="244"/>
        <end position="262"/>
    </location>
</feature>
<feature type="transmembrane region" description="Helical" evidence="14">
    <location>
        <begin position="422"/>
        <end position="440"/>
    </location>
</feature>
<feature type="domain" description="Neurotransmitter-gated ion-channel ligand-binding" evidence="15">
    <location>
        <begin position="480"/>
        <end position="531"/>
    </location>
</feature>
<feature type="domain" description="Neurotransmitter-gated ion-channel ligand-binding" evidence="15">
    <location>
        <begin position="7"/>
        <end position="208"/>
    </location>
</feature>
<dbReference type="InterPro" id="IPR036734">
    <property type="entry name" value="Neur_chan_lig-bd_sf"/>
</dbReference>
<feature type="domain" description="Neurotransmitter-gated ion-channel transmembrane" evidence="16">
    <location>
        <begin position="215"/>
        <end position="439"/>
    </location>
</feature>
<dbReference type="FunFam" id="1.20.58.390:FF:000001">
    <property type="entry name" value="Neuronal nicotinic acetylcholine receptor subunit 3"/>
    <property type="match status" value="1"/>
</dbReference>
<keyword evidence="12 14" id="KW-0407">Ion channel</keyword>
<keyword evidence="5" id="KW-0770">Synapse</keyword>
<evidence type="ECO:0000256" key="12">
    <source>
        <dbReference type="ARBA" id="ARBA00023303"/>
    </source>
</evidence>
<dbReference type="InterPro" id="IPR018000">
    <property type="entry name" value="Neurotransmitter_ion_chnl_CS"/>
</dbReference>
<keyword evidence="4 14" id="KW-1133">Transmembrane helix</keyword>
<keyword evidence="8" id="KW-1015">Disulfide bond</keyword>
<dbReference type="InterPro" id="IPR006201">
    <property type="entry name" value="Neur_channel"/>
</dbReference>
<dbReference type="Proteomes" id="UP000007875">
    <property type="component" value="Unassembled WGS sequence"/>
</dbReference>
<evidence type="ECO:0000259" key="15">
    <source>
        <dbReference type="Pfam" id="PF02931"/>
    </source>
</evidence>
<feature type="transmembrane region" description="Helical" evidence="14">
    <location>
        <begin position="452"/>
        <end position="469"/>
    </location>
</feature>
<keyword evidence="9" id="KW-0675">Receptor</keyword>
<protein>
    <submittedName>
        <fullName evidence="17">Uncharacterized protein</fullName>
    </submittedName>
</protein>
<dbReference type="InterPro" id="IPR036719">
    <property type="entry name" value="Neuro-gated_channel_TM_sf"/>
</dbReference>
<evidence type="ECO:0000256" key="2">
    <source>
        <dbReference type="ARBA" id="ARBA00022475"/>
    </source>
</evidence>
<keyword evidence="3 14" id="KW-0812">Transmembrane</keyword>
<evidence type="ECO:0000256" key="3">
    <source>
        <dbReference type="ARBA" id="ARBA00022692"/>
    </source>
</evidence>
<dbReference type="CDD" id="cd19064">
    <property type="entry name" value="LGIC_TM_nAChR"/>
    <property type="match status" value="1"/>
</dbReference>
<keyword evidence="7 14" id="KW-0472">Membrane</keyword>
<comment type="similarity">
    <text evidence="14">Belongs to the ligand-gated ion channel (TC 1.A.9) family.</text>
</comment>
<dbReference type="Pfam" id="PF02932">
    <property type="entry name" value="Neur_chan_memb"/>
    <property type="match status" value="1"/>
</dbReference>